<reference evidence="2 3" key="1">
    <citation type="submission" date="2015-07" db="EMBL/GenBank/DDBJ databases">
        <title>Isolation and Genomic Characterization of a Novel Halophilic Metal-Reducing Deltaproteobacterium from the Deep Subsurface.</title>
        <authorList>
            <person name="Badalamenti J.P."/>
            <person name="Summers Z.M."/>
            <person name="Gralnick J.A."/>
            <person name="Bond D.R."/>
        </authorList>
    </citation>
    <scope>NUCLEOTIDE SEQUENCE [LARGE SCALE GENOMIC DNA]</scope>
    <source>
        <strain evidence="2 3">WTL</strain>
    </source>
</reference>
<evidence type="ECO:0000313" key="2">
    <source>
        <dbReference type="EMBL" id="ALC16382.1"/>
    </source>
</evidence>
<keyword evidence="3" id="KW-1185">Reference proteome</keyword>
<dbReference type="PATRIC" id="fig|1603606.3.peg.1747"/>
<organism evidence="2 3">
    <name type="scientific">Desulfuromonas soudanensis</name>
    <dbReference type="NCBI Taxonomy" id="1603606"/>
    <lineage>
        <taxon>Bacteria</taxon>
        <taxon>Pseudomonadati</taxon>
        <taxon>Thermodesulfobacteriota</taxon>
        <taxon>Desulfuromonadia</taxon>
        <taxon>Desulfuromonadales</taxon>
        <taxon>Desulfuromonadaceae</taxon>
        <taxon>Desulfuromonas</taxon>
    </lineage>
</organism>
<evidence type="ECO:0000256" key="1">
    <source>
        <dbReference type="SAM" id="MobiDB-lite"/>
    </source>
</evidence>
<feature type="region of interest" description="Disordered" evidence="1">
    <location>
        <begin position="1"/>
        <end position="25"/>
    </location>
</feature>
<protein>
    <submittedName>
        <fullName evidence="2">Uncharacterized protein</fullName>
    </submittedName>
</protein>
<name>A0A0M4DHS4_9BACT</name>
<dbReference type="EMBL" id="CP010802">
    <property type="protein sequence ID" value="ALC16382.1"/>
    <property type="molecule type" value="Genomic_DNA"/>
</dbReference>
<dbReference type="Proteomes" id="UP000057158">
    <property type="component" value="Chromosome"/>
</dbReference>
<dbReference type="AlphaFoldDB" id="A0A0M4DHS4"/>
<gene>
    <name evidence="2" type="ORF">DSOUD_1604</name>
</gene>
<proteinExistence type="predicted"/>
<dbReference type="OrthoDB" id="9554447at2"/>
<accession>A0A0M4DHS4</accession>
<dbReference type="RefSeq" id="WP_082351143.1">
    <property type="nucleotide sequence ID" value="NZ_CP010802.1"/>
</dbReference>
<evidence type="ECO:0000313" key="3">
    <source>
        <dbReference type="Proteomes" id="UP000057158"/>
    </source>
</evidence>
<dbReference type="KEGG" id="des:DSOUD_1604"/>
<feature type="compositionally biased region" description="Polar residues" evidence="1">
    <location>
        <begin position="10"/>
        <end position="20"/>
    </location>
</feature>
<sequence>MAKHDDDNRSNQLNPNNDAYYSSREGYGDDDDGYDHVDKFSAGLVHNQSSFGLVDESGEDTIELLYRTYNCKVYCINSVGVLKCCVIGSVCKQSLLKLVGYFESTGIKYLSIVDDGEKIFEKKASYVLEKFVAESVLNVVLAGEQIRIHNKAIEKEKEHIDSIICDVIYDERNNKFIRYGSGFASIGIDGNHQAHIDVFSEIRNLNLALLPHGLIDDILIDEDGIRKRVGVSLKFWKSMGELVDLQNGEAISIYPFRFERFESIEDFLGIDSINT</sequence>